<dbReference type="InterPro" id="IPR023772">
    <property type="entry name" value="DNA-bd_HTH_TetR-type_CS"/>
</dbReference>
<comment type="caution">
    <text evidence="7">The sequence shown here is derived from an EMBL/GenBank/DDBJ whole genome shotgun (WGS) entry which is preliminary data.</text>
</comment>
<evidence type="ECO:0000256" key="2">
    <source>
        <dbReference type="ARBA" id="ARBA00023015"/>
    </source>
</evidence>
<dbReference type="Gene3D" id="1.10.357.10">
    <property type="entry name" value="Tetracycline Repressor, domain 2"/>
    <property type="match status" value="1"/>
</dbReference>
<dbReference type="AlphaFoldDB" id="A0A4V2W442"/>
<evidence type="ECO:0000313" key="7">
    <source>
        <dbReference type="EMBL" id="TCV94429.1"/>
    </source>
</evidence>
<dbReference type="OrthoDB" id="5816932at2"/>
<keyword evidence="3 5" id="KW-0238">DNA-binding</keyword>
<dbReference type="Pfam" id="PF00440">
    <property type="entry name" value="TetR_N"/>
    <property type="match status" value="1"/>
</dbReference>
<dbReference type="FunFam" id="1.10.357.10:FF:000003">
    <property type="entry name" value="HTH-type transcriptional regulator AcrR"/>
    <property type="match status" value="1"/>
</dbReference>
<dbReference type="GO" id="GO:0009410">
    <property type="term" value="P:response to xenobiotic stimulus"/>
    <property type="evidence" value="ECO:0007669"/>
    <property type="project" value="UniProtKB-ARBA"/>
</dbReference>
<dbReference type="GO" id="GO:0003700">
    <property type="term" value="F:DNA-binding transcription factor activity"/>
    <property type="evidence" value="ECO:0007669"/>
    <property type="project" value="UniProtKB-ARBA"/>
</dbReference>
<dbReference type="PANTHER" id="PTHR43479:SF11">
    <property type="entry name" value="ACREF_ENVCD OPERON REPRESSOR-RELATED"/>
    <property type="match status" value="1"/>
</dbReference>
<dbReference type="InterPro" id="IPR050624">
    <property type="entry name" value="HTH-type_Tx_Regulator"/>
</dbReference>
<evidence type="ECO:0000259" key="6">
    <source>
        <dbReference type="PROSITE" id="PS50977"/>
    </source>
</evidence>
<keyword evidence="1" id="KW-0678">Repressor</keyword>
<dbReference type="SUPFAM" id="SSF48498">
    <property type="entry name" value="Tetracyclin repressor-like, C-terminal domain"/>
    <property type="match status" value="1"/>
</dbReference>
<feature type="domain" description="HTH tetR-type" evidence="6">
    <location>
        <begin position="10"/>
        <end position="70"/>
    </location>
</feature>
<accession>A0A4V2W442</accession>
<dbReference type="Proteomes" id="UP000295719">
    <property type="component" value="Unassembled WGS sequence"/>
</dbReference>
<dbReference type="GO" id="GO:0045892">
    <property type="term" value="P:negative regulation of DNA-templated transcription"/>
    <property type="evidence" value="ECO:0007669"/>
    <property type="project" value="UniProtKB-ARBA"/>
</dbReference>
<dbReference type="NCBIfam" id="NF007949">
    <property type="entry name" value="PRK10668.1"/>
    <property type="match status" value="1"/>
</dbReference>
<dbReference type="RefSeq" id="WP_131866318.1">
    <property type="nucleotide sequence ID" value="NZ_SMCR01000007.1"/>
</dbReference>
<proteinExistence type="predicted"/>
<keyword evidence="4" id="KW-0804">Transcription</keyword>
<keyword evidence="8" id="KW-1185">Reference proteome</keyword>
<organism evidence="7 8">
    <name type="scientific">Biostraticola tofi</name>
    <dbReference type="NCBI Taxonomy" id="466109"/>
    <lineage>
        <taxon>Bacteria</taxon>
        <taxon>Pseudomonadati</taxon>
        <taxon>Pseudomonadota</taxon>
        <taxon>Gammaproteobacteria</taxon>
        <taxon>Enterobacterales</taxon>
        <taxon>Bruguierivoracaceae</taxon>
        <taxon>Biostraticola</taxon>
    </lineage>
</organism>
<dbReference type="GO" id="GO:0003677">
    <property type="term" value="F:DNA binding"/>
    <property type="evidence" value="ECO:0007669"/>
    <property type="project" value="UniProtKB-UniRule"/>
</dbReference>
<name>A0A4V2W442_9GAMM</name>
<gene>
    <name evidence="7" type="ORF">EDC52_107172</name>
</gene>
<keyword evidence="2" id="KW-0805">Transcription regulation</keyword>
<evidence type="ECO:0000313" key="8">
    <source>
        <dbReference type="Proteomes" id="UP000295719"/>
    </source>
</evidence>
<dbReference type="InterPro" id="IPR013572">
    <property type="entry name" value="Tscrpt_reg_MAATS_C"/>
</dbReference>
<reference evidence="7 8" key="1">
    <citation type="submission" date="2019-03" db="EMBL/GenBank/DDBJ databases">
        <title>Genomic Encyclopedia of Type Strains, Phase IV (KMG-IV): sequencing the most valuable type-strain genomes for metagenomic binning, comparative biology and taxonomic classification.</title>
        <authorList>
            <person name="Goeker M."/>
        </authorList>
    </citation>
    <scope>NUCLEOTIDE SEQUENCE [LARGE SCALE GENOMIC DNA]</scope>
    <source>
        <strain evidence="7 8">DSM 19580</strain>
    </source>
</reference>
<evidence type="ECO:0000256" key="5">
    <source>
        <dbReference type="PROSITE-ProRule" id="PRU00335"/>
    </source>
</evidence>
<feature type="DNA-binding region" description="H-T-H motif" evidence="5">
    <location>
        <begin position="33"/>
        <end position="52"/>
    </location>
</feature>
<evidence type="ECO:0000256" key="3">
    <source>
        <dbReference type="ARBA" id="ARBA00023125"/>
    </source>
</evidence>
<dbReference type="InterPro" id="IPR036271">
    <property type="entry name" value="Tet_transcr_reg_TetR-rel_C_sf"/>
</dbReference>
<dbReference type="PROSITE" id="PS50977">
    <property type="entry name" value="HTH_TETR_2"/>
    <property type="match status" value="1"/>
</dbReference>
<dbReference type="PRINTS" id="PR00455">
    <property type="entry name" value="HTHTETR"/>
</dbReference>
<dbReference type="InterPro" id="IPR009057">
    <property type="entry name" value="Homeodomain-like_sf"/>
</dbReference>
<dbReference type="EMBL" id="SMCR01000007">
    <property type="protein sequence ID" value="TCV94429.1"/>
    <property type="molecule type" value="Genomic_DNA"/>
</dbReference>
<sequence>MARKTKEQALETRQDIINAAVHLFSERGVAATSLSDIATVAGVTRGAIYWHFKNKFDLFNEIWQVADARITAFESEYQTKYPSDPLYVLTETLIYILNSTVSDRDWRALMEIVYHKCEYVGEMALFANVRKTLYGDCYSRIEETLNRCISFNQLPANLHCRRAAIVIRGCISGLMENWLFLPDTYDLEKESRALVMTLVDTLNLSPNLRNEHT</sequence>
<dbReference type="PROSITE" id="PS01081">
    <property type="entry name" value="HTH_TETR_1"/>
    <property type="match status" value="1"/>
</dbReference>
<evidence type="ECO:0000256" key="4">
    <source>
        <dbReference type="ARBA" id="ARBA00023163"/>
    </source>
</evidence>
<dbReference type="SUPFAM" id="SSF46689">
    <property type="entry name" value="Homeodomain-like"/>
    <property type="match status" value="1"/>
</dbReference>
<dbReference type="InterPro" id="IPR001647">
    <property type="entry name" value="HTH_TetR"/>
</dbReference>
<dbReference type="Pfam" id="PF08361">
    <property type="entry name" value="TetR_C_2"/>
    <property type="match status" value="1"/>
</dbReference>
<dbReference type="PANTHER" id="PTHR43479">
    <property type="entry name" value="ACREF/ENVCD OPERON REPRESSOR-RELATED"/>
    <property type="match status" value="1"/>
</dbReference>
<evidence type="ECO:0000256" key="1">
    <source>
        <dbReference type="ARBA" id="ARBA00022491"/>
    </source>
</evidence>
<protein>
    <submittedName>
        <fullName evidence="7">TetR family transcriptional regulator</fullName>
    </submittedName>
</protein>